<keyword evidence="1" id="KW-1133">Transmembrane helix</keyword>
<dbReference type="Proteomes" id="UP000429980">
    <property type="component" value="Unassembled WGS sequence"/>
</dbReference>
<gene>
    <name evidence="2" type="ORF">B4121_1623</name>
    <name evidence="3" type="ORF">CHCC15381_3396</name>
</gene>
<proteinExistence type="predicted"/>
<dbReference type="EMBL" id="LKPO01000008">
    <property type="protein sequence ID" value="OLF96061.1"/>
    <property type="molecule type" value="Genomic_DNA"/>
</dbReference>
<protein>
    <submittedName>
        <fullName evidence="2">Uncharacterized protein</fullName>
    </submittedName>
</protein>
<keyword evidence="1" id="KW-0472">Membrane</keyword>
<reference evidence="2 4" key="1">
    <citation type="journal article" date="2016" name="Front. Microbiol.">
        <title>High-Level Heat Resistance of Spores of Bacillus amyloliquefaciens and Bacillus licheniformis Results from the Presence of a spoVA Operon in a Tn1546 Transposon.</title>
        <authorList>
            <person name="Berendsen E.M."/>
            <person name="Koning R.A."/>
            <person name="Boekhorst J."/>
            <person name="de Jong A."/>
            <person name="Kuipers O.P."/>
            <person name="Wells-Bennik M.H."/>
        </authorList>
    </citation>
    <scope>NUCLEOTIDE SEQUENCE [LARGE SCALE GENOMIC DNA]</scope>
    <source>
        <strain evidence="2 4">B4121</strain>
    </source>
</reference>
<name>A0A6I7TUV9_9BACI</name>
<evidence type="ECO:0000256" key="1">
    <source>
        <dbReference type="SAM" id="Phobius"/>
    </source>
</evidence>
<dbReference type="AlphaFoldDB" id="A0A6I7TUV9"/>
<sequence length="39" mass="4742">MYAEMNNEEKETCPIYFSLVFFYDINVLTTLFKKGEREK</sequence>
<keyword evidence="1" id="KW-0812">Transmembrane</keyword>
<organism evidence="2 4">
    <name type="scientific">Bacillus paralicheniformis</name>
    <dbReference type="NCBI Taxonomy" id="1648923"/>
    <lineage>
        <taxon>Bacteria</taxon>
        <taxon>Bacillati</taxon>
        <taxon>Bacillota</taxon>
        <taxon>Bacilli</taxon>
        <taxon>Bacillales</taxon>
        <taxon>Bacillaceae</taxon>
        <taxon>Bacillus</taxon>
    </lineage>
</organism>
<comment type="caution">
    <text evidence="2">The sequence shown here is derived from an EMBL/GenBank/DDBJ whole genome shotgun (WGS) entry which is preliminary data.</text>
</comment>
<reference evidence="3 5" key="2">
    <citation type="submission" date="2019-06" db="EMBL/GenBank/DDBJ databases">
        <title>Genome sequence analysis of &gt;100 Bacillus licheniformis strains suggests intrinsic resistance to this species.</title>
        <authorList>
            <person name="Wels M."/>
            <person name="Siezen R.J."/>
            <person name="Johansen E."/>
            <person name="Stuer-Lauridsen B."/>
            <person name="Bjerre K."/>
            <person name="Nielsen B.K.K."/>
        </authorList>
    </citation>
    <scope>NUCLEOTIDE SEQUENCE [LARGE SCALE GENOMIC DNA]</scope>
    <source>
        <strain evidence="3 5">BAC-15381</strain>
    </source>
</reference>
<keyword evidence="5" id="KW-1185">Reference proteome</keyword>
<evidence type="ECO:0000313" key="5">
    <source>
        <dbReference type="Proteomes" id="UP000429980"/>
    </source>
</evidence>
<feature type="transmembrane region" description="Helical" evidence="1">
    <location>
        <begin position="15"/>
        <end position="32"/>
    </location>
</feature>
<dbReference type="EMBL" id="NILF01000062">
    <property type="protein sequence ID" value="TWL34953.1"/>
    <property type="molecule type" value="Genomic_DNA"/>
</dbReference>
<accession>A0A6I7TUV9</accession>
<evidence type="ECO:0000313" key="3">
    <source>
        <dbReference type="EMBL" id="TWL34953.1"/>
    </source>
</evidence>
<evidence type="ECO:0000313" key="2">
    <source>
        <dbReference type="EMBL" id="OLF96061.1"/>
    </source>
</evidence>
<dbReference type="Proteomes" id="UP000185604">
    <property type="component" value="Unassembled WGS sequence"/>
</dbReference>
<evidence type="ECO:0000313" key="4">
    <source>
        <dbReference type="Proteomes" id="UP000185604"/>
    </source>
</evidence>